<reference evidence="1 2" key="1">
    <citation type="submission" date="2019-07" db="EMBL/GenBank/DDBJ databases">
        <authorList>
            <person name="Jastrzebski P J."/>
            <person name="Paukszto L."/>
            <person name="Jastrzebski P J."/>
        </authorList>
    </citation>
    <scope>NUCLEOTIDE SEQUENCE [LARGE SCALE GENOMIC DNA]</scope>
    <source>
        <strain evidence="1 2">WMS-il1</strain>
    </source>
</reference>
<sequence>MKFQSSNQEFCIASIAVNIWGVRQQRPHQPIINQYPCSLALFVHKDQGRGQRLTRSSVRLKFIHPIAYGSINPLHSTPFLFALLLASL</sequence>
<keyword evidence="2" id="KW-1185">Reference proteome</keyword>
<proteinExistence type="predicted"/>
<gene>
    <name evidence="1" type="ORF">WMSIL1_LOCUS4136</name>
</gene>
<dbReference type="EMBL" id="CABIJS010000120">
    <property type="protein sequence ID" value="VUZ43790.1"/>
    <property type="molecule type" value="Genomic_DNA"/>
</dbReference>
<organism evidence="1 2">
    <name type="scientific">Hymenolepis diminuta</name>
    <name type="common">Rat tapeworm</name>
    <dbReference type="NCBI Taxonomy" id="6216"/>
    <lineage>
        <taxon>Eukaryota</taxon>
        <taxon>Metazoa</taxon>
        <taxon>Spiralia</taxon>
        <taxon>Lophotrochozoa</taxon>
        <taxon>Platyhelminthes</taxon>
        <taxon>Cestoda</taxon>
        <taxon>Eucestoda</taxon>
        <taxon>Cyclophyllidea</taxon>
        <taxon>Hymenolepididae</taxon>
        <taxon>Hymenolepis</taxon>
    </lineage>
</organism>
<name>A0A564Y970_HYMDI</name>
<dbReference type="Proteomes" id="UP000321570">
    <property type="component" value="Unassembled WGS sequence"/>
</dbReference>
<evidence type="ECO:0000313" key="1">
    <source>
        <dbReference type="EMBL" id="VUZ43790.1"/>
    </source>
</evidence>
<evidence type="ECO:0000313" key="2">
    <source>
        <dbReference type="Proteomes" id="UP000321570"/>
    </source>
</evidence>
<accession>A0A564Y970</accession>
<protein>
    <submittedName>
        <fullName evidence="1">Uncharacterized protein</fullName>
    </submittedName>
</protein>
<dbReference type="AlphaFoldDB" id="A0A564Y970"/>